<feature type="transmembrane region" description="Helical" evidence="1">
    <location>
        <begin position="72"/>
        <end position="96"/>
    </location>
</feature>
<proteinExistence type="predicted"/>
<dbReference type="AlphaFoldDB" id="A0A2W5WT96"/>
<keyword evidence="1" id="KW-1133">Transmembrane helix</keyword>
<dbReference type="Proteomes" id="UP000249393">
    <property type="component" value="Unassembled WGS sequence"/>
</dbReference>
<dbReference type="RefSeq" id="WP_304272754.1">
    <property type="nucleotide sequence ID" value="NZ_QFQZ01000001.1"/>
</dbReference>
<keyword evidence="1" id="KW-0812">Transmembrane</keyword>
<reference evidence="2 3" key="1">
    <citation type="submission" date="2017-08" db="EMBL/GenBank/DDBJ databases">
        <title>Infants hospitalized years apart are colonized by the same room-sourced microbial strains.</title>
        <authorList>
            <person name="Brooks B."/>
            <person name="Olm M.R."/>
            <person name="Firek B.A."/>
            <person name="Baker R."/>
            <person name="Thomas B.C."/>
            <person name="Morowitz M.J."/>
            <person name="Banfield J.F."/>
        </authorList>
    </citation>
    <scope>NUCLEOTIDE SEQUENCE [LARGE SCALE GENOMIC DNA]</scope>
    <source>
        <strain evidence="2">S2_003_000_R2_4</strain>
    </source>
</reference>
<feature type="transmembrane region" description="Helical" evidence="1">
    <location>
        <begin position="108"/>
        <end position="129"/>
    </location>
</feature>
<feature type="transmembrane region" description="Helical" evidence="1">
    <location>
        <begin position="23"/>
        <end position="47"/>
    </location>
</feature>
<evidence type="ECO:0000313" key="3">
    <source>
        <dbReference type="Proteomes" id="UP000249393"/>
    </source>
</evidence>
<evidence type="ECO:0000256" key="1">
    <source>
        <dbReference type="SAM" id="Phobius"/>
    </source>
</evidence>
<comment type="caution">
    <text evidence="2">The sequence shown here is derived from an EMBL/GenBank/DDBJ whole genome shotgun (WGS) entry which is preliminary data.</text>
</comment>
<evidence type="ECO:0000313" key="2">
    <source>
        <dbReference type="EMBL" id="PZR37418.1"/>
    </source>
</evidence>
<organism evidence="2 3">
    <name type="scientific">Caulobacter segnis</name>
    <dbReference type="NCBI Taxonomy" id="88688"/>
    <lineage>
        <taxon>Bacteria</taxon>
        <taxon>Pseudomonadati</taxon>
        <taxon>Pseudomonadota</taxon>
        <taxon>Alphaproteobacteria</taxon>
        <taxon>Caulobacterales</taxon>
        <taxon>Caulobacteraceae</taxon>
        <taxon>Caulobacter</taxon>
    </lineage>
</organism>
<accession>A0A2W5WT96</accession>
<dbReference type="EMBL" id="QFQZ01000001">
    <property type="protein sequence ID" value="PZR37418.1"/>
    <property type="molecule type" value="Genomic_DNA"/>
</dbReference>
<name>A0A2W5WT96_9CAUL</name>
<sequence>MASDAPRPQRPQESVRAILGRRALGLALAFGLTLAGLLGLNAVQAFLDKPNAAVVATIPDVLVLWREAEPSAYFWALFLIAFPPLALIPGAFGLSHRQVPPLLSARRRWAVVGVAAALVAAGVGVGAVFGRAEVAVATPFGVSWLKDGKPREYWSWGAATSIAAACVKGDKADSFALNYDVAFPTGREANLARPEDKIADLVPRLAVLDQRLRASGVPRFVSVEPGCLEQVGRPLPPAERVTLRAVVGR</sequence>
<protein>
    <submittedName>
        <fullName evidence="2">Uncharacterized protein</fullName>
    </submittedName>
</protein>
<keyword evidence="1" id="KW-0472">Membrane</keyword>
<gene>
    <name evidence="2" type="ORF">DI526_00535</name>
</gene>